<dbReference type="RefSeq" id="WP_085085836.1">
    <property type="nucleotide sequence ID" value="NZ_FXAK01000005.1"/>
</dbReference>
<feature type="transmembrane region" description="Helical" evidence="1">
    <location>
        <begin position="128"/>
        <end position="145"/>
    </location>
</feature>
<feature type="domain" description="EamA" evidence="2">
    <location>
        <begin position="154"/>
        <end position="281"/>
    </location>
</feature>
<feature type="transmembrane region" description="Helical" evidence="1">
    <location>
        <begin position="104"/>
        <end position="121"/>
    </location>
</feature>
<feature type="transmembrane region" description="Helical" evidence="1">
    <location>
        <begin position="12"/>
        <end position="33"/>
    </location>
</feature>
<dbReference type="PANTHER" id="PTHR22911">
    <property type="entry name" value="ACYL-MALONYL CONDENSING ENZYME-RELATED"/>
    <property type="match status" value="1"/>
</dbReference>
<dbReference type="Pfam" id="PF00892">
    <property type="entry name" value="EamA"/>
    <property type="match status" value="2"/>
</dbReference>
<organism evidence="3 4">
    <name type="scientific">Azospirillum oryzae</name>
    <dbReference type="NCBI Taxonomy" id="286727"/>
    <lineage>
        <taxon>Bacteria</taxon>
        <taxon>Pseudomonadati</taxon>
        <taxon>Pseudomonadota</taxon>
        <taxon>Alphaproteobacteria</taxon>
        <taxon>Rhodospirillales</taxon>
        <taxon>Azospirillaceae</taxon>
        <taxon>Azospirillum</taxon>
    </lineage>
</organism>
<dbReference type="STRING" id="286727.SAMN02982917_2567"/>
<feature type="transmembrane region" description="Helical" evidence="1">
    <location>
        <begin position="207"/>
        <end position="226"/>
    </location>
</feature>
<name>A0A1X7FDP7_9PROT</name>
<feature type="transmembrane region" description="Helical" evidence="1">
    <location>
        <begin position="39"/>
        <end position="59"/>
    </location>
</feature>
<feature type="transmembrane region" description="Helical" evidence="1">
    <location>
        <begin position="79"/>
        <end position="98"/>
    </location>
</feature>
<dbReference type="InterPro" id="IPR000620">
    <property type="entry name" value="EamA_dom"/>
</dbReference>
<protein>
    <submittedName>
        <fullName evidence="3">EamA-like transporter family protein</fullName>
    </submittedName>
</protein>
<dbReference type="SUPFAM" id="SSF103481">
    <property type="entry name" value="Multidrug resistance efflux transporter EmrE"/>
    <property type="match status" value="2"/>
</dbReference>
<evidence type="ECO:0000313" key="3">
    <source>
        <dbReference type="EMBL" id="SMF50357.1"/>
    </source>
</evidence>
<sequence>MTAAPATDTRLGILMMLGGMTLFTLNDALGKWLVADHPVAMLLAVRSLFGLAVLAPMIWREGVAAVFAVDRLPLHVLRVLLMTVDVACFYWAVGYLPLADVMTIYMSAPLIVTALSVLVLGESVGWRRWVAVLVGFVGVVIVLNPTGRFDLWPSLVALMGAFIFSCGVISTRVLRSASSLTLVGNQMVGGLLIGGVTLPWTWEAPGWLGFVLLGLLGVTALAGHAMMNRSLQLSPAAVVVPFQYVSILWAVILDLAVWGTAPTARMGVGAALIISSGLFIVYREQRVKRGVVAEGVTEVP</sequence>
<gene>
    <name evidence="3" type="ORF">SAMN02982917_2567</name>
</gene>
<dbReference type="AlphaFoldDB" id="A0A1X7FDP7"/>
<feature type="transmembrane region" description="Helical" evidence="1">
    <location>
        <begin position="151"/>
        <end position="170"/>
    </location>
</feature>
<feature type="transmembrane region" description="Helical" evidence="1">
    <location>
        <begin position="264"/>
        <end position="282"/>
    </location>
</feature>
<dbReference type="GO" id="GO:0016020">
    <property type="term" value="C:membrane"/>
    <property type="evidence" value="ECO:0007669"/>
    <property type="project" value="InterPro"/>
</dbReference>
<dbReference type="PANTHER" id="PTHR22911:SF135">
    <property type="entry name" value="BLR4310 PROTEIN"/>
    <property type="match status" value="1"/>
</dbReference>
<keyword evidence="1" id="KW-0812">Transmembrane</keyword>
<dbReference type="EMBL" id="FXAK01000005">
    <property type="protein sequence ID" value="SMF50357.1"/>
    <property type="molecule type" value="Genomic_DNA"/>
</dbReference>
<evidence type="ECO:0000256" key="1">
    <source>
        <dbReference type="SAM" id="Phobius"/>
    </source>
</evidence>
<feature type="transmembrane region" description="Helical" evidence="1">
    <location>
        <begin position="182"/>
        <end position="201"/>
    </location>
</feature>
<keyword evidence="1" id="KW-0472">Membrane</keyword>
<dbReference type="Proteomes" id="UP000192936">
    <property type="component" value="Unassembled WGS sequence"/>
</dbReference>
<keyword evidence="1" id="KW-1133">Transmembrane helix</keyword>
<reference evidence="3 4" key="1">
    <citation type="submission" date="2017-04" db="EMBL/GenBank/DDBJ databases">
        <authorList>
            <person name="Afonso C.L."/>
            <person name="Miller P.J."/>
            <person name="Scott M.A."/>
            <person name="Spackman E."/>
            <person name="Goraichik I."/>
            <person name="Dimitrov K.M."/>
            <person name="Suarez D.L."/>
            <person name="Swayne D.E."/>
        </authorList>
    </citation>
    <scope>NUCLEOTIDE SEQUENCE [LARGE SCALE GENOMIC DNA]</scope>
    <source>
        <strain evidence="3 4">A2P</strain>
    </source>
</reference>
<feature type="transmembrane region" description="Helical" evidence="1">
    <location>
        <begin position="238"/>
        <end position="258"/>
    </location>
</feature>
<dbReference type="InterPro" id="IPR037185">
    <property type="entry name" value="EmrE-like"/>
</dbReference>
<dbReference type="OrthoDB" id="9812899at2"/>
<evidence type="ECO:0000259" key="2">
    <source>
        <dbReference type="Pfam" id="PF00892"/>
    </source>
</evidence>
<proteinExistence type="predicted"/>
<evidence type="ECO:0000313" key="4">
    <source>
        <dbReference type="Proteomes" id="UP000192936"/>
    </source>
</evidence>
<dbReference type="Gene3D" id="1.10.3730.20">
    <property type="match status" value="1"/>
</dbReference>
<feature type="domain" description="EamA" evidence="2">
    <location>
        <begin position="11"/>
        <end position="143"/>
    </location>
</feature>
<accession>A0A1X7FDP7</accession>